<evidence type="ECO:0000256" key="1">
    <source>
        <dbReference type="SAM" id="MobiDB-lite"/>
    </source>
</evidence>
<proteinExistence type="predicted"/>
<feature type="region of interest" description="Disordered" evidence="1">
    <location>
        <begin position="1"/>
        <end position="37"/>
    </location>
</feature>
<reference evidence="2" key="1">
    <citation type="submission" date="2019-04" db="EMBL/GenBank/DDBJ databases">
        <title>Genome assembly of Zosterops borbonicus 15179.</title>
        <authorList>
            <person name="Leroy T."/>
            <person name="Anselmetti Y."/>
            <person name="Tilak M.-K."/>
            <person name="Nabholz B."/>
        </authorList>
    </citation>
    <scope>NUCLEOTIDE SEQUENCE</scope>
    <source>
        <strain evidence="2">HGM_15179</strain>
        <tissue evidence="2">Muscle</tissue>
    </source>
</reference>
<dbReference type="Proteomes" id="UP000796761">
    <property type="component" value="Unassembled WGS sequence"/>
</dbReference>
<gene>
    <name evidence="2" type="ORF">HGM15179_008607</name>
</gene>
<keyword evidence="3" id="KW-1185">Reference proteome</keyword>
<evidence type="ECO:0000313" key="2">
    <source>
        <dbReference type="EMBL" id="TRZ18503.1"/>
    </source>
</evidence>
<accession>A0A8K1GI70</accession>
<feature type="compositionally biased region" description="Pro residues" evidence="1">
    <location>
        <begin position="1"/>
        <end position="11"/>
    </location>
</feature>
<sequence length="304" mass="33190">MLGAPAGPPLGPGAAAAEAKRGKAGHSSVPTVGSQAPLRKPKSLCLILRQHQDTVQHSTPAPQGLPRSLGCPIDVHHFCKAPSGEDMQLRYFTSGCISLTNWSGTDCTCTQFANHSKLVGVLICWKALQRDLDSLEWWAEASCMRFNKAKCQILHLGHNNCIWQREERLESCPAEKHRGALVNIWLNTSQQGAQVAKKDNVILSAVVLDQDDGAVTVPLVLGTGQQYLSDNMSLPSSSPFLAFAMHAGSGSKQNWCWSGLDDIFISKFLETERELEFSGQSVQQMLVANVNLKEEDLQSEKILD</sequence>
<name>A0A8K1GI70_9PASS</name>
<dbReference type="EMBL" id="SWJQ01000221">
    <property type="protein sequence ID" value="TRZ18503.1"/>
    <property type="molecule type" value="Genomic_DNA"/>
</dbReference>
<comment type="caution">
    <text evidence="2">The sequence shown here is derived from an EMBL/GenBank/DDBJ whole genome shotgun (WGS) entry which is preliminary data.</text>
</comment>
<organism evidence="2 3">
    <name type="scientific">Zosterops borbonicus</name>
    <dbReference type="NCBI Taxonomy" id="364589"/>
    <lineage>
        <taxon>Eukaryota</taxon>
        <taxon>Metazoa</taxon>
        <taxon>Chordata</taxon>
        <taxon>Craniata</taxon>
        <taxon>Vertebrata</taxon>
        <taxon>Euteleostomi</taxon>
        <taxon>Archelosauria</taxon>
        <taxon>Archosauria</taxon>
        <taxon>Dinosauria</taxon>
        <taxon>Saurischia</taxon>
        <taxon>Theropoda</taxon>
        <taxon>Coelurosauria</taxon>
        <taxon>Aves</taxon>
        <taxon>Neognathae</taxon>
        <taxon>Neoaves</taxon>
        <taxon>Telluraves</taxon>
        <taxon>Australaves</taxon>
        <taxon>Passeriformes</taxon>
        <taxon>Sylvioidea</taxon>
        <taxon>Zosteropidae</taxon>
        <taxon>Zosterops</taxon>
    </lineage>
</organism>
<protein>
    <submittedName>
        <fullName evidence="2">Uncharacterized protein</fullName>
    </submittedName>
</protein>
<dbReference type="AlphaFoldDB" id="A0A8K1GI70"/>
<evidence type="ECO:0000313" key="3">
    <source>
        <dbReference type="Proteomes" id="UP000796761"/>
    </source>
</evidence>